<dbReference type="EMBL" id="CP029463">
    <property type="protein sequence ID" value="AWM13797.1"/>
    <property type="molecule type" value="Genomic_DNA"/>
</dbReference>
<sequence>MKKIFKLNRTAQLIAFSALLSLTVSCSDDDSTDTNQNIPTAQEFSSVREDALLSITQDFQFDASDGYVNLTSEKGVFLTINTNCLTLNGNPVSGTIDLEYVEIFSGGNMIVTNKPTMGLMNDGNKSLLLSGGEFYINATQNGQTLELSCPITINIPTSLTNPGGDPNMTLWDGTIDENGNLTWDEQEDTTGNQNIFIEGQGDTATYYAYFDSFGWTNVDQFYSDPNPKTTILASVPNGYDNQNSAIYLHYDGKGNALALLDTYDPVTGLFSEHYGQIPIGLDCHIIFTTESNGQWRYAIKEVTIEANAVYNFTLSETVLGTEQELIDAIDALP</sequence>
<feature type="signal peptide" evidence="1">
    <location>
        <begin position="1"/>
        <end position="26"/>
    </location>
</feature>
<protein>
    <recommendedName>
        <fullName evidence="4">Lipocalin-like domain-containing protein</fullName>
    </recommendedName>
</protein>
<dbReference type="Proteomes" id="UP000245429">
    <property type="component" value="Chromosome"/>
</dbReference>
<dbReference type="PROSITE" id="PS51257">
    <property type="entry name" value="PROKAR_LIPOPROTEIN"/>
    <property type="match status" value="1"/>
</dbReference>
<evidence type="ECO:0000313" key="2">
    <source>
        <dbReference type="EMBL" id="AWM13797.1"/>
    </source>
</evidence>
<dbReference type="KEGG" id="fse:DI487_07920"/>
<dbReference type="RefSeq" id="WP_109569164.1">
    <property type="nucleotide sequence ID" value="NZ_CP029463.1"/>
</dbReference>
<organism evidence="2 3">
    <name type="scientific">Flavobacterium sediminis</name>
    <dbReference type="NCBI Taxonomy" id="2201181"/>
    <lineage>
        <taxon>Bacteria</taxon>
        <taxon>Pseudomonadati</taxon>
        <taxon>Bacteroidota</taxon>
        <taxon>Flavobacteriia</taxon>
        <taxon>Flavobacteriales</taxon>
        <taxon>Flavobacteriaceae</taxon>
        <taxon>Flavobacterium</taxon>
    </lineage>
</organism>
<feature type="chain" id="PRO_5016005085" description="Lipocalin-like domain-containing protein" evidence="1">
    <location>
        <begin position="27"/>
        <end position="333"/>
    </location>
</feature>
<evidence type="ECO:0000313" key="3">
    <source>
        <dbReference type="Proteomes" id="UP000245429"/>
    </source>
</evidence>
<proteinExistence type="predicted"/>
<evidence type="ECO:0008006" key="4">
    <source>
        <dbReference type="Google" id="ProtNLM"/>
    </source>
</evidence>
<evidence type="ECO:0000256" key="1">
    <source>
        <dbReference type="SAM" id="SignalP"/>
    </source>
</evidence>
<dbReference type="AlphaFoldDB" id="A0A2U8QUC7"/>
<gene>
    <name evidence="2" type="ORF">DI487_07920</name>
</gene>
<name>A0A2U8QUC7_9FLAO</name>
<dbReference type="OrthoDB" id="1488726at2"/>
<accession>A0A2U8QUC7</accession>
<reference evidence="2 3" key="1">
    <citation type="submission" date="2018-05" db="EMBL/GenBank/DDBJ databases">
        <title>Flavobacterium sp. MEBiC07310.</title>
        <authorList>
            <person name="Baek K."/>
        </authorList>
    </citation>
    <scope>NUCLEOTIDE SEQUENCE [LARGE SCALE GENOMIC DNA]</scope>
    <source>
        <strain evidence="2 3">MEBiC07310</strain>
    </source>
</reference>
<keyword evidence="1" id="KW-0732">Signal</keyword>
<keyword evidence="3" id="KW-1185">Reference proteome</keyword>